<dbReference type="PANTHER" id="PTHR11407:SF69">
    <property type="entry name" value="LYSOZYME C, MILK ISOZYME"/>
    <property type="match status" value="1"/>
</dbReference>
<dbReference type="GO" id="GO:0003796">
    <property type="term" value="F:lysozyme activity"/>
    <property type="evidence" value="ECO:0007669"/>
    <property type="project" value="TreeGrafter"/>
</dbReference>
<feature type="compositionally biased region" description="Low complexity" evidence="2">
    <location>
        <begin position="49"/>
        <end position="88"/>
    </location>
</feature>
<keyword evidence="1" id="KW-1015">Disulfide bond</keyword>
<keyword evidence="3" id="KW-0732">Signal</keyword>
<accession>A0A553QQ74</accession>
<dbReference type="Pfam" id="PF00062">
    <property type="entry name" value="Lys"/>
    <property type="match status" value="1"/>
</dbReference>
<protein>
    <recommendedName>
        <fullName evidence="4">Glycosyl hydrolases family 22 (GH22) domain-containing protein</fullName>
    </recommendedName>
</protein>
<keyword evidence="6" id="KW-1185">Reference proteome</keyword>
<organism evidence="5 6">
    <name type="scientific">Danionella cerebrum</name>
    <dbReference type="NCBI Taxonomy" id="2873325"/>
    <lineage>
        <taxon>Eukaryota</taxon>
        <taxon>Metazoa</taxon>
        <taxon>Chordata</taxon>
        <taxon>Craniata</taxon>
        <taxon>Vertebrata</taxon>
        <taxon>Euteleostomi</taxon>
        <taxon>Actinopterygii</taxon>
        <taxon>Neopterygii</taxon>
        <taxon>Teleostei</taxon>
        <taxon>Ostariophysi</taxon>
        <taxon>Cypriniformes</taxon>
        <taxon>Danionidae</taxon>
        <taxon>Danioninae</taxon>
        <taxon>Danionella</taxon>
    </lineage>
</organism>
<gene>
    <name evidence="5" type="ORF">DNTS_031448</name>
</gene>
<feature type="compositionally biased region" description="Low complexity" evidence="2">
    <location>
        <begin position="166"/>
        <end position="181"/>
    </location>
</feature>
<sequence>MMKTNLSVKMLAGLALVLLVSSITEGRIVGKCELKARLEAALRGNGAGATVAPPNTNPVPGNATAAPGNATNGPVNATAAPGNATNGPVNATAAPGNATSRPGNATAAPVTPANLALIAKIVCTVERVSKFNTALVTTFKNPAGRPGDKPRPGKPSKPGRGRRSPGKGSDSSESSESNEGPFGNSVNFYGIFQLNDRVACDSGSGQSLNLCRINCNALLNDDITDDIACLKTLLNYANIASAMAFPPQKSRKHFVDECLNVNPLRYFSVCV</sequence>
<dbReference type="EMBL" id="SRMA01025672">
    <property type="protein sequence ID" value="TRY92132.1"/>
    <property type="molecule type" value="Genomic_DNA"/>
</dbReference>
<evidence type="ECO:0000259" key="4">
    <source>
        <dbReference type="PROSITE" id="PS00128"/>
    </source>
</evidence>
<feature type="domain" description="Glycosyl hydrolases family 22 (GH22)" evidence="4">
    <location>
        <begin position="211"/>
        <end position="229"/>
    </location>
</feature>
<evidence type="ECO:0000313" key="6">
    <source>
        <dbReference type="Proteomes" id="UP000316079"/>
    </source>
</evidence>
<dbReference type="SUPFAM" id="SSF53955">
    <property type="entry name" value="Lysozyme-like"/>
    <property type="match status" value="1"/>
</dbReference>
<dbReference type="Proteomes" id="UP000316079">
    <property type="component" value="Unassembled WGS sequence"/>
</dbReference>
<feature type="chain" id="PRO_5022138226" description="Glycosyl hydrolases family 22 (GH22) domain-containing protein" evidence="3">
    <location>
        <begin position="27"/>
        <end position="271"/>
    </location>
</feature>
<name>A0A553QQ74_9TELE</name>
<dbReference type="Gene3D" id="1.10.530.10">
    <property type="match status" value="1"/>
</dbReference>
<dbReference type="STRING" id="623744.A0A553QQ74"/>
<dbReference type="PROSITE" id="PS51348">
    <property type="entry name" value="GLYCOSYL_HYDROL_F22_2"/>
    <property type="match status" value="1"/>
</dbReference>
<feature type="region of interest" description="Disordered" evidence="2">
    <location>
        <begin position="138"/>
        <end position="181"/>
    </location>
</feature>
<proteinExistence type="predicted"/>
<dbReference type="PANTHER" id="PTHR11407">
    <property type="entry name" value="LYSOZYME C"/>
    <property type="match status" value="1"/>
</dbReference>
<feature type="signal peptide" evidence="3">
    <location>
        <begin position="1"/>
        <end position="26"/>
    </location>
</feature>
<dbReference type="PROSITE" id="PS00128">
    <property type="entry name" value="GLYCOSYL_HYDROL_F22_1"/>
    <property type="match status" value="1"/>
</dbReference>
<dbReference type="InterPro" id="IPR019799">
    <property type="entry name" value="Glyco_hydro_22_CS"/>
</dbReference>
<dbReference type="AlphaFoldDB" id="A0A553QQ74"/>
<feature type="region of interest" description="Disordered" evidence="2">
    <location>
        <begin position="47"/>
        <end position="105"/>
    </location>
</feature>
<evidence type="ECO:0000313" key="5">
    <source>
        <dbReference type="EMBL" id="TRY92132.1"/>
    </source>
</evidence>
<dbReference type="InterPro" id="IPR023346">
    <property type="entry name" value="Lysozyme-like_dom_sf"/>
</dbReference>
<evidence type="ECO:0000256" key="3">
    <source>
        <dbReference type="SAM" id="SignalP"/>
    </source>
</evidence>
<feature type="compositionally biased region" description="Basic residues" evidence="2">
    <location>
        <begin position="152"/>
        <end position="165"/>
    </location>
</feature>
<reference evidence="5 6" key="1">
    <citation type="journal article" date="2019" name="Sci. Data">
        <title>Hybrid genome assembly and annotation of Danionella translucida.</title>
        <authorList>
            <person name="Kadobianskyi M."/>
            <person name="Schulze L."/>
            <person name="Schuelke M."/>
            <person name="Judkewitz B."/>
        </authorList>
    </citation>
    <scope>NUCLEOTIDE SEQUENCE [LARGE SCALE GENOMIC DNA]</scope>
    <source>
        <strain evidence="5 6">Bolton</strain>
    </source>
</reference>
<comment type="caution">
    <text evidence="5">The sequence shown here is derived from an EMBL/GenBank/DDBJ whole genome shotgun (WGS) entry which is preliminary data.</text>
</comment>
<evidence type="ECO:0000256" key="1">
    <source>
        <dbReference type="ARBA" id="ARBA00023157"/>
    </source>
</evidence>
<evidence type="ECO:0000256" key="2">
    <source>
        <dbReference type="SAM" id="MobiDB-lite"/>
    </source>
</evidence>
<dbReference type="InterPro" id="IPR001916">
    <property type="entry name" value="Glyco_hydro_22"/>
</dbReference>
<dbReference type="OrthoDB" id="17373at2759"/>
<dbReference type="SMART" id="SM00263">
    <property type="entry name" value="LYZ1"/>
    <property type="match status" value="1"/>
</dbReference>